<accession>A0A8A3PHA7</accession>
<gene>
    <name evidence="2" type="ORF">DSL72_006017</name>
</gene>
<evidence type="ECO:0000313" key="3">
    <source>
        <dbReference type="Proteomes" id="UP000672032"/>
    </source>
</evidence>
<proteinExistence type="predicted"/>
<feature type="region of interest" description="Disordered" evidence="1">
    <location>
        <begin position="99"/>
        <end position="119"/>
    </location>
</feature>
<name>A0A8A3PHA7_9HELO</name>
<dbReference type="AlphaFoldDB" id="A0A8A3PHA7"/>
<dbReference type="OrthoDB" id="3519604at2759"/>
<reference evidence="2" key="1">
    <citation type="submission" date="2020-10" db="EMBL/GenBank/DDBJ databases">
        <title>Genome Sequence of Monilinia vaccinii-corymbosi Sheds Light on Mummy Berry Disease Infection of Blueberry and Mating Type.</title>
        <authorList>
            <person name="Yow A.G."/>
            <person name="Zhang Y."/>
            <person name="Bansal K."/>
            <person name="Eacker S.M."/>
            <person name="Sullivan S."/>
            <person name="Liachko I."/>
            <person name="Cubeta M.A."/>
            <person name="Rollins J.A."/>
            <person name="Ashrafi H."/>
        </authorList>
    </citation>
    <scope>NUCLEOTIDE SEQUENCE</scope>
    <source>
        <strain evidence="2">RL-1</strain>
    </source>
</reference>
<feature type="compositionally biased region" description="Basic and acidic residues" evidence="1">
    <location>
        <begin position="109"/>
        <end position="119"/>
    </location>
</feature>
<dbReference type="Proteomes" id="UP000672032">
    <property type="component" value="Chromosome 4"/>
</dbReference>
<evidence type="ECO:0000256" key="1">
    <source>
        <dbReference type="SAM" id="MobiDB-lite"/>
    </source>
</evidence>
<keyword evidence="3" id="KW-1185">Reference proteome</keyword>
<organism evidence="2 3">
    <name type="scientific">Monilinia vaccinii-corymbosi</name>
    <dbReference type="NCBI Taxonomy" id="61207"/>
    <lineage>
        <taxon>Eukaryota</taxon>
        <taxon>Fungi</taxon>
        <taxon>Dikarya</taxon>
        <taxon>Ascomycota</taxon>
        <taxon>Pezizomycotina</taxon>
        <taxon>Leotiomycetes</taxon>
        <taxon>Helotiales</taxon>
        <taxon>Sclerotiniaceae</taxon>
        <taxon>Monilinia</taxon>
    </lineage>
</organism>
<protein>
    <submittedName>
        <fullName evidence="2">Uncharacterized protein</fullName>
    </submittedName>
</protein>
<dbReference type="EMBL" id="CP063408">
    <property type="protein sequence ID" value="QSZ34425.1"/>
    <property type="molecule type" value="Genomic_DNA"/>
</dbReference>
<feature type="region of interest" description="Disordered" evidence="1">
    <location>
        <begin position="13"/>
        <end position="33"/>
    </location>
</feature>
<sequence length="753" mass="86745">MDPIKLITDRYMNPSKPPGPAKIRGHSRTKNADPDIENLHKIDAAMAISHAELGNIIISCREVLDEKRTVDMSDKPKKKKKVFEETVRLIDSAPEDVSVGRLSQLDTETPSRGDQEPPIDHANRLLRAKSIEEIIQNSQRYLKLKQELEIDQRLKEIAVLEKAAGSIRTASETAAESEARALIRRVKRMKTDLYNTLQNFTATRKYMSSARIQFKAIRDTMRRLESGIKEPPPFDASERPIDFHYDYHLPKKRAVDSQWWISRGFSWWANLAYSHFVQTSENLEEAIHMRQSRQAHLQDEASRLVRQLDEITERRSEYAKFVQKFEGEKKVSHDVKLRNKYFQAKRDIATVDDQLMEAKGRLSAYELSLAKLGFSEFIHKLMISMHTAARNILGHALADQQLQTGIYNELLLEKNALDKGSLREKTPGPKTKEMTNETLRTEGGLLDLSTKYTRSRSPWKRKEGSSLLMEMAQTLADFFRSPDISHLFRPDGWVFELHDLFRLVELALQDPPTEEEFMYFVQYCNDIEELFDTNLETQKVKKQKVGWERIDEAPIAGPKRVESIWGAPAGFEHATDFMVANGSDLHSDTDRDISFEALRGKWNDLAAVQVSKDKFQSYVDAWHESGKFIVILRLESDGLLLRSIDNGWQHLNDFPGVILPYPPLEKMPHFWAEVWRLIMEPRVASIWKARVQSGQVRTVMDFYAKEDQIDTGYSAGEPSNMLTHRLDRKGRQIHGNKLGNDEVTDRLSARLNL</sequence>
<evidence type="ECO:0000313" key="2">
    <source>
        <dbReference type="EMBL" id="QSZ34425.1"/>
    </source>
</evidence>